<name>A0A6D2JTM3_9BRAS</name>
<comment type="caution">
    <text evidence="1">The sequence shown here is derived from an EMBL/GenBank/DDBJ whole genome shotgun (WGS) entry which is preliminary data.</text>
</comment>
<accession>A0A6D2JTM3</accession>
<dbReference type="AlphaFoldDB" id="A0A6D2JTM3"/>
<gene>
    <name evidence="1" type="ORF">MERR_LOCUS27804</name>
</gene>
<evidence type="ECO:0000313" key="1">
    <source>
        <dbReference type="EMBL" id="CAA7040569.1"/>
    </source>
</evidence>
<organism evidence="1 2">
    <name type="scientific">Microthlaspi erraticum</name>
    <dbReference type="NCBI Taxonomy" id="1685480"/>
    <lineage>
        <taxon>Eukaryota</taxon>
        <taxon>Viridiplantae</taxon>
        <taxon>Streptophyta</taxon>
        <taxon>Embryophyta</taxon>
        <taxon>Tracheophyta</taxon>
        <taxon>Spermatophyta</taxon>
        <taxon>Magnoliopsida</taxon>
        <taxon>eudicotyledons</taxon>
        <taxon>Gunneridae</taxon>
        <taxon>Pentapetalae</taxon>
        <taxon>rosids</taxon>
        <taxon>malvids</taxon>
        <taxon>Brassicales</taxon>
        <taxon>Brassicaceae</taxon>
        <taxon>Coluteocarpeae</taxon>
        <taxon>Microthlaspi</taxon>
    </lineage>
</organism>
<sequence length="109" mass="13281">METMKRKFKEKEMKKVLIFKKPHNKIRYEMCKEICGSSKEEKEEKMKNLAMTTHEGEGWFKKSFFSRYCCELRFRRRAGERRMEFGCSGEEGENSRGVRDRWWLMKAGY</sequence>
<proteinExistence type="predicted"/>
<protein>
    <submittedName>
        <fullName evidence="1">Uncharacterized protein</fullName>
    </submittedName>
</protein>
<evidence type="ECO:0000313" key="2">
    <source>
        <dbReference type="Proteomes" id="UP000467841"/>
    </source>
</evidence>
<reference evidence="1" key="1">
    <citation type="submission" date="2020-01" db="EMBL/GenBank/DDBJ databases">
        <authorList>
            <person name="Mishra B."/>
        </authorList>
    </citation>
    <scope>NUCLEOTIDE SEQUENCE [LARGE SCALE GENOMIC DNA]</scope>
</reference>
<dbReference type="EMBL" id="CACVBM020001229">
    <property type="protein sequence ID" value="CAA7040569.1"/>
    <property type="molecule type" value="Genomic_DNA"/>
</dbReference>
<keyword evidence="2" id="KW-1185">Reference proteome</keyword>
<dbReference type="Proteomes" id="UP000467841">
    <property type="component" value="Unassembled WGS sequence"/>
</dbReference>